<keyword evidence="2" id="KW-1185">Reference proteome</keyword>
<dbReference type="EMBL" id="BAABJX010000004">
    <property type="protein sequence ID" value="GAA4821247.1"/>
    <property type="molecule type" value="Genomic_DNA"/>
</dbReference>
<comment type="caution">
    <text evidence="1">The sequence shown here is derived from an EMBL/GenBank/DDBJ whole genome shotgun (WGS) entry which is preliminary data.</text>
</comment>
<dbReference type="InterPro" id="IPR022385">
    <property type="entry name" value="Rhs_assc_core"/>
</dbReference>
<sequence>MFFVCLDEMRQLFRSFFGGFGEFIGRPYGGNITSLSAGAGTGFKYTYNGKEEQSELGWLDYGARMYDPGVGKWFGVDPLAEKYFLLSPYNYTANNPIKYIDPDGRKIVNPNNLVLNNKSLIKKMGKLNAALAKRAGVDSKAFTLTITGGDRYKKDGKIYSLSNHSHISKSAKSSRHLVEEGARAIDFGLTNDADGKITNDMIIEEAKKLGIEYSKVYKDDGHIHLTFSDSEDHDSSERNIPKEKDFEILSEKELRKQQRAEIRKNWQELKKSWKKLMNNVKATQENEKNN</sequence>
<accession>A0ABP9CZ31</accession>
<organism evidence="1 2">
    <name type="scientific">Algivirga pacifica</name>
    <dbReference type="NCBI Taxonomy" id="1162670"/>
    <lineage>
        <taxon>Bacteria</taxon>
        <taxon>Pseudomonadati</taxon>
        <taxon>Bacteroidota</taxon>
        <taxon>Cytophagia</taxon>
        <taxon>Cytophagales</taxon>
        <taxon>Flammeovirgaceae</taxon>
        <taxon>Algivirga</taxon>
    </lineage>
</organism>
<proteinExistence type="predicted"/>
<evidence type="ECO:0000313" key="1">
    <source>
        <dbReference type="EMBL" id="GAA4821247.1"/>
    </source>
</evidence>
<dbReference type="NCBIfam" id="TIGR03696">
    <property type="entry name" value="Rhs_assc_core"/>
    <property type="match status" value="1"/>
</dbReference>
<dbReference type="Gene3D" id="2.180.10.10">
    <property type="entry name" value="RHS repeat-associated core"/>
    <property type="match status" value="1"/>
</dbReference>
<name>A0ABP9CZ31_9BACT</name>
<dbReference type="Proteomes" id="UP001500298">
    <property type="component" value="Unassembled WGS sequence"/>
</dbReference>
<gene>
    <name evidence="1" type="ORF">GCM10023331_02000</name>
</gene>
<reference evidence="2" key="1">
    <citation type="journal article" date="2019" name="Int. J. Syst. Evol. Microbiol.">
        <title>The Global Catalogue of Microorganisms (GCM) 10K type strain sequencing project: providing services to taxonomists for standard genome sequencing and annotation.</title>
        <authorList>
            <consortium name="The Broad Institute Genomics Platform"/>
            <consortium name="The Broad Institute Genome Sequencing Center for Infectious Disease"/>
            <person name="Wu L."/>
            <person name="Ma J."/>
        </authorList>
    </citation>
    <scope>NUCLEOTIDE SEQUENCE [LARGE SCALE GENOMIC DNA]</scope>
    <source>
        <strain evidence="2">JCM 18326</strain>
    </source>
</reference>
<dbReference type="PANTHER" id="PTHR32305">
    <property type="match status" value="1"/>
</dbReference>
<evidence type="ECO:0008006" key="3">
    <source>
        <dbReference type="Google" id="ProtNLM"/>
    </source>
</evidence>
<evidence type="ECO:0000313" key="2">
    <source>
        <dbReference type="Proteomes" id="UP001500298"/>
    </source>
</evidence>
<protein>
    <recommendedName>
        <fullName evidence="3">RHS repeat-associated core domain-containing protein</fullName>
    </recommendedName>
</protein>
<dbReference type="InterPro" id="IPR050708">
    <property type="entry name" value="T6SS_VgrG/RHS"/>
</dbReference>
<dbReference type="PANTHER" id="PTHR32305:SF15">
    <property type="entry name" value="PROTEIN RHSA-RELATED"/>
    <property type="match status" value="1"/>
</dbReference>